<dbReference type="Proteomes" id="UP000591131">
    <property type="component" value="Unassembled WGS sequence"/>
</dbReference>
<evidence type="ECO:0000313" key="2">
    <source>
        <dbReference type="EMBL" id="KAF4665217.1"/>
    </source>
</evidence>
<accession>A0A7J6M168</accession>
<gene>
    <name evidence="2" type="ORF">FOL47_004697</name>
</gene>
<comment type="caution">
    <text evidence="2">The sequence shown here is derived from an EMBL/GenBank/DDBJ whole genome shotgun (WGS) entry which is preliminary data.</text>
</comment>
<organism evidence="2 3">
    <name type="scientific">Perkinsus chesapeaki</name>
    <name type="common">Clam parasite</name>
    <name type="synonym">Perkinsus andrewsi</name>
    <dbReference type="NCBI Taxonomy" id="330153"/>
    <lineage>
        <taxon>Eukaryota</taxon>
        <taxon>Sar</taxon>
        <taxon>Alveolata</taxon>
        <taxon>Perkinsozoa</taxon>
        <taxon>Perkinsea</taxon>
        <taxon>Perkinsida</taxon>
        <taxon>Perkinsidae</taxon>
        <taxon>Perkinsus</taxon>
    </lineage>
</organism>
<sequence length="367" mass="41479">MTQLKANSAEHPRGASSLHARLSHQRPVYVTESRRCLSEDRSRQHTPERSGSGSITRGEQFHVSVDLAASHTPLPQRYKATDTPIDCNGKVLWEIDDAVARATALVERIRRSSLHQRQRAAGRLALVLRRQLLRWSFSRLGKICCSLKVSVFECRLLMSSALTVSMWIKRKILLLLQGAFGQWRIYVFKSFIWQSHISATVSQAHARRLQGDLRSHQALTAADVNRHRQIERRLSVALGTMSLSNVLRKRQSHQSDSRYALARLRSEPPKGEVVARRVQLERLSFILKLAARKPLITGFNSLRLACLRSVMDDELTETIERLLAVAIPITAAAQTLHEMLPGGIKPPAVARGNRPRFPPTRRSKQQT</sequence>
<feature type="region of interest" description="Disordered" evidence="1">
    <location>
        <begin position="343"/>
        <end position="367"/>
    </location>
</feature>
<reference evidence="2 3" key="1">
    <citation type="submission" date="2020-04" db="EMBL/GenBank/DDBJ databases">
        <title>Perkinsus chesapeaki whole genome sequence.</title>
        <authorList>
            <person name="Bogema D.R."/>
        </authorList>
    </citation>
    <scope>NUCLEOTIDE SEQUENCE [LARGE SCALE GENOMIC DNA]</scope>
    <source>
        <strain evidence="2">ATCC PRA-425</strain>
    </source>
</reference>
<keyword evidence="3" id="KW-1185">Reference proteome</keyword>
<protein>
    <submittedName>
        <fullName evidence="2">Uncharacterized protein</fullName>
    </submittedName>
</protein>
<feature type="region of interest" description="Disordered" evidence="1">
    <location>
        <begin position="1"/>
        <end position="56"/>
    </location>
</feature>
<dbReference type="EMBL" id="JAAPAO010000267">
    <property type="protein sequence ID" value="KAF4665217.1"/>
    <property type="molecule type" value="Genomic_DNA"/>
</dbReference>
<feature type="compositionally biased region" description="Basic and acidic residues" evidence="1">
    <location>
        <begin position="32"/>
        <end position="48"/>
    </location>
</feature>
<name>A0A7J6M168_PERCH</name>
<evidence type="ECO:0000256" key="1">
    <source>
        <dbReference type="SAM" id="MobiDB-lite"/>
    </source>
</evidence>
<evidence type="ECO:0000313" key="3">
    <source>
        <dbReference type="Proteomes" id="UP000591131"/>
    </source>
</evidence>
<proteinExistence type="predicted"/>
<dbReference type="OrthoDB" id="10627801at2759"/>
<dbReference type="AlphaFoldDB" id="A0A7J6M168"/>